<reference evidence="2" key="2">
    <citation type="submission" date="2013-04" db="EMBL/GenBank/DDBJ databases">
        <title>Genomic mechanisms accounting for the adaptation to parasitism in nematode-trapping fungi.</title>
        <authorList>
            <person name="Ahren D.G."/>
        </authorList>
    </citation>
    <scope>NUCLEOTIDE SEQUENCE [LARGE SCALE GENOMIC DNA]</scope>
    <source>
        <strain evidence="2">CBS 200.50</strain>
    </source>
</reference>
<protein>
    <submittedName>
        <fullName evidence="1">Uncharacterized protein</fullName>
    </submittedName>
</protein>
<accession>S8A4T5</accession>
<organism evidence="1 2">
    <name type="scientific">Dactylellina haptotyla (strain CBS 200.50)</name>
    <name type="common">Nematode-trapping fungus</name>
    <name type="synonym">Monacrosporium haptotylum</name>
    <dbReference type="NCBI Taxonomy" id="1284197"/>
    <lineage>
        <taxon>Eukaryota</taxon>
        <taxon>Fungi</taxon>
        <taxon>Dikarya</taxon>
        <taxon>Ascomycota</taxon>
        <taxon>Pezizomycotina</taxon>
        <taxon>Orbiliomycetes</taxon>
        <taxon>Orbiliales</taxon>
        <taxon>Orbiliaceae</taxon>
        <taxon>Dactylellina</taxon>
    </lineage>
</organism>
<name>S8A4T5_DACHA</name>
<keyword evidence="2" id="KW-1185">Reference proteome</keyword>
<comment type="caution">
    <text evidence="1">The sequence shown here is derived from an EMBL/GenBank/DDBJ whole genome shotgun (WGS) entry which is preliminary data.</text>
</comment>
<dbReference type="Proteomes" id="UP000015100">
    <property type="component" value="Unassembled WGS sequence"/>
</dbReference>
<gene>
    <name evidence="1" type="ORF">H072_8494</name>
</gene>
<evidence type="ECO:0000313" key="2">
    <source>
        <dbReference type="Proteomes" id="UP000015100"/>
    </source>
</evidence>
<dbReference type="HOGENOM" id="CLU_2739949_0_0_1"/>
<proteinExistence type="predicted"/>
<reference evidence="1 2" key="1">
    <citation type="journal article" date="2013" name="PLoS Genet.">
        <title>Genomic mechanisms accounting for the adaptation to parasitism in nematode-trapping fungi.</title>
        <authorList>
            <person name="Meerupati T."/>
            <person name="Andersson K.M."/>
            <person name="Friman E."/>
            <person name="Kumar D."/>
            <person name="Tunlid A."/>
            <person name="Ahren D."/>
        </authorList>
    </citation>
    <scope>NUCLEOTIDE SEQUENCE [LARGE SCALE GENOMIC DNA]</scope>
    <source>
        <strain evidence="1 2">CBS 200.50</strain>
    </source>
</reference>
<evidence type="ECO:0000313" key="1">
    <source>
        <dbReference type="EMBL" id="EPS37789.1"/>
    </source>
</evidence>
<dbReference type="AlphaFoldDB" id="S8A4T5"/>
<dbReference type="EMBL" id="AQGS01000598">
    <property type="protein sequence ID" value="EPS37789.1"/>
    <property type="molecule type" value="Genomic_DNA"/>
</dbReference>
<sequence length="71" mass="7817">MSLDINLSPGAIGNHETAIITKFCWTLISVCAYEYQLYGHAGQRFRKVYPAAGWMLKARSIGKPSTNAANI</sequence>